<evidence type="ECO:0000313" key="3">
    <source>
        <dbReference type="EMBL" id="ADJ13953.1"/>
    </source>
</evidence>
<dbReference type="OrthoDB" id="82282at2157"/>
<dbReference type="AlphaFoldDB" id="D8J758"/>
<dbReference type="STRING" id="795797.HacjB3_02800"/>
<protein>
    <recommendedName>
        <fullName evidence="2">DUF1616 domain-containing protein</fullName>
    </recommendedName>
</protein>
<dbReference type="RefSeq" id="WP_008418203.1">
    <property type="nucleotide sequence ID" value="NC_014297.1"/>
</dbReference>
<dbReference type="InterPro" id="IPR014495">
    <property type="entry name" value="UCP018671"/>
</dbReference>
<proteinExistence type="predicted"/>
<evidence type="ECO:0000313" key="4">
    <source>
        <dbReference type="EMBL" id="ELY34004.1"/>
    </source>
</evidence>
<dbReference type="Pfam" id="PF07760">
    <property type="entry name" value="DUF1616"/>
    <property type="match status" value="1"/>
</dbReference>
<evidence type="ECO:0000313" key="6">
    <source>
        <dbReference type="Proteomes" id="UP000011645"/>
    </source>
</evidence>
<evidence type="ECO:0000313" key="5">
    <source>
        <dbReference type="Proteomes" id="UP000000390"/>
    </source>
</evidence>
<reference evidence="3 5" key="1">
    <citation type="journal article" date="2010" name="J. Bacteriol.">
        <title>Complete genome sequence of Halalkalicoccus jeotgali B3(T), an extremely halophilic archaeon.</title>
        <authorList>
            <person name="Roh S.W."/>
            <person name="Nam Y.D."/>
            <person name="Nam S.H."/>
            <person name="Choi S.H."/>
            <person name="Park H.S."/>
            <person name="Bae J.W."/>
        </authorList>
    </citation>
    <scope>NUCLEOTIDE SEQUENCE [LARGE SCALE GENOMIC DNA]</scope>
    <source>
        <strain evidence="3">B3</strain>
        <strain evidence="5">DSM 18796 / CECT 7217 / JCM 14584 / KCTC 4019 / B3</strain>
    </source>
</reference>
<keyword evidence="1" id="KW-1133">Transmembrane helix</keyword>
<feature type="transmembrane region" description="Helical" evidence="1">
    <location>
        <begin position="176"/>
        <end position="198"/>
    </location>
</feature>
<feature type="transmembrane region" description="Helical" evidence="1">
    <location>
        <begin position="48"/>
        <end position="68"/>
    </location>
</feature>
<reference evidence="4 6" key="2">
    <citation type="journal article" date="2014" name="PLoS Genet.">
        <title>Phylogenetically driven sequencing of extremely halophilic archaea reveals strategies for static and dynamic osmo-response.</title>
        <authorList>
            <person name="Becker E.A."/>
            <person name="Seitzer P.M."/>
            <person name="Tritt A."/>
            <person name="Larsen D."/>
            <person name="Krusor M."/>
            <person name="Yao A.I."/>
            <person name="Wu D."/>
            <person name="Madern D."/>
            <person name="Eisen J.A."/>
            <person name="Darling A.E."/>
            <person name="Facciotti M.T."/>
        </authorList>
    </citation>
    <scope>NUCLEOTIDE SEQUENCE [LARGE SCALE GENOMIC DNA]</scope>
    <source>
        <strain evidence="4">B3</strain>
        <strain evidence="6">DSM 18796 / CECT 7217 / JCM 14584 / KCTC 4019 / B3</strain>
    </source>
</reference>
<dbReference type="Proteomes" id="UP000011645">
    <property type="component" value="Unassembled WGS sequence"/>
</dbReference>
<gene>
    <name evidence="3" type="ordered locus">HacjB3_02800</name>
    <name evidence="4" type="ORF">C497_16522</name>
</gene>
<dbReference type="GeneID" id="9418360"/>
<evidence type="ECO:0000256" key="1">
    <source>
        <dbReference type="SAM" id="Phobius"/>
    </source>
</evidence>
<feature type="domain" description="DUF1616" evidence="2">
    <location>
        <begin position="25"/>
        <end position="332"/>
    </location>
</feature>
<sequence>MSSERDWWLLLPPAVRRFPADLVSVLIFTLLTVLAVFLPGVRETPLRIVVGLPFVLFIPGYVFVAALFPEHGESVANTEEEVSTAGDIDPIERIALAFGLSIAIVPLLGLILNFTPWGIQLAPIMLTVSGATIVCTIIAAVRRWELPPEERFSVPYREWVVAGRTELFDPTDRIDAALTVALALSIMLAVGSVGFAIASPQQGEQFSEFYLLTENEEGELVASDYPQEFVQGESQPLTLGIENNEYESVDYTVVVQLQRVEGEGNQSTVVERDELDQVGTTLEHNETWQEEYPVTPTMRGEDLRLTFLLYDGEVPAEPTRENAYRETHLWVNVA</sequence>
<dbReference type="PIRSF" id="PIRSF018671">
    <property type="entry name" value="UCP018671"/>
    <property type="match status" value="1"/>
</dbReference>
<dbReference type="HOGENOM" id="CLU_047794_1_0_2"/>
<evidence type="ECO:0000259" key="2">
    <source>
        <dbReference type="Pfam" id="PF07760"/>
    </source>
</evidence>
<dbReference type="EMBL" id="AOHV01000042">
    <property type="protein sequence ID" value="ELY34004.1"/>
    <property type="molecule type" value="Genomic_DNA"/>
</dbReference>
<keyword evidence="1" id="KW-0812">Transmembrane</keyword>
<dbReference type="Proteomes" id="UP000000390">
    <property type="component" value="Chromosome"/>
</dbReference>
<keyword evidence="1" id="KW-0472">Membrane</keyword>
<feature type="transmembrane region" description="Helical" evidence="1">
    <location>
        <begin position="94"/>
        <end position="114"/>
    </location>
</feature>
<dbReference type="EMBL" id="CP002062">
    <property type="protein sequence ID" value="ADJ13953.1"/>
    <property type="molecule type" value="Genomic_DNA"/>
</dbReference>
<feature type="transmembrane region" description="Helical" evidence="1">
    <location>
        <begin position="20"/>
        <end position="41"/>
    </location>
</feature>
<name>D8J758_HALJB</name>
<dbReference type="eggNOG" id="arCOG02884">
    <property type="taxonomic scope" value="Archaea"/>
</dbReference>
<keyword evidence="6" id="KW-1185">Reference proteome</keyword>
<dbReference type="PATRIC" id="fig|795797.18.peg.562"/>
<dbReference type="InterPro" id="IPR011674">
    <property type="entry name" value="DUF1616"/>
</dbReference>
<dbReference type="KEGG" id="hje:HacjB3_02800"/>
<feature type="transmembrane region" description="Helical" evidence="1">
    <location>
        <begin position="121"/>
        <end position="141"/>
    </location>
</feature>
<accession>D8J758</accession>
<organism evidence="3 5">
    <name type="scientific">Halalkalicoccus jeotgali (strain DSM 18796 / CECT 7217 / JCM 14584 / KCTC 4019 / B3)</name>
    <dbReference type="NCBI Taxonomy" id="795797"/>
    <lineage>
        <taxon>Archaea</taxon>
        <taxon>Methanobacteriati</taxon>
        <taxon>Methanobacteriota</taxon>
        <taxon>Stenosarchaea group</taxon>
        <taxon>Halobacteria</taxon>
        <taxon>Halobacteriales</taxon>
        <taxon>Halococcaceae</taxon>
        <taxon>Halalkalicoccus</taxon>
    </lineage>
</organism>